<keyword evidence="1" id="KW-0378">Hydrolase</keyword>
<dbReference type="PANTHER" id="PTHR12320:SF1">
    <property type="entry name" value="PROTEIN PHOSPHATASE PTC7 HOMOLOG"/>
    <property type="match status" value="1"/>
</dbReference>
<organism evidence="3 4">
    <name type="scientific">Tritrichomonas musculus</name>
    <dbReference type="NCBI Taxonomy" id="1915356"/>
    <lineage>
        <taxon>Eukaryota</taxon>
        <taxon>Metamonada</taxon>
        <taxon>Parabasalia</taxon>
        <taxon>Tritrichomonadida</taxon>
        <taxon>Tritrichomonadidae</taxon>
        <taxon>Tritrichomonas</taxon>
    </lineage>
</organism>
<name>A0ABR2K4V7_9EUKA</name>
<comment type="catalytic activity">
    <reaction evidence="1">
        <text>O-phospho-L-threonyl-[protein] + H2O = L-threonyl-[protein] + phosphate</text>
        <dbReference type="Rhea" id="RHEA:47004"/>
        <dbReference type="Rhea" id="RHEA-COMP:11060"/>
        <dbReference type="Rhea" id="RHEA-COMP:11605"/>
        <dbReference type="ChEBI" id="CHEBI:15377"/>
        <dbReference type="ChEBI" id="CHEBI:30013"/>
        <dbReference type="ChEBI" id="CHEBI:43474"/>
        <dbReference type="ChEBI" id="CHEBI:61977"/>
        <dbReference type="EC" id="3.1.3.16"/>
    </reaction>
</comment>
<protein>
    <recommendedName>
        <fullName evidence="1">Protein phosphatase</fullName>
        <ecNumber evidence="1">3.1.3.16</ecNumber>
    </recommendedName>
</protein>
<comment type="catalytic activity">
    <reaction evidence="1">
        <text>O-phospho-L-seryl-[protein] + H2O = L-seryl-[protein] + phosphate</text>
        <dbReference type="Rhea" id="RHEA:20629"/>
        <dbReference type="Rhea" id="RHEA-COMP:9863"/>
        <dbReference type="Rhea" id="RHEA-COMP:11604"/>
        <dbReference type="ChEBI" id="CHEBI:15377"/>
        <dbReference type="ChEBI" id="CHEBI:29999"/>
        <dbReference type="ChEBI" id="CHEBI:43474"/>
        <dbReference type="ChEBI" id="CHEBI:83421"/>
        <dbReference type="EC" id="3.1.3.16"/>
    </reaction>
</comment>
<comment type="similarity">
    <text evidence="1">Belongs to the PP2C family.</text>
</comment>
<comment type="cofactor">
    <cofactor evidence="1">
        <name>Mn(2+)</name>
        <dbReference type="ChEBI" id="CHEBI:29035"/>
    </cofactor>
</comment>
<gene>
    <name evidence="3" type="ORF">M9Y10_041549</name>
</gene>
<dbReference type="EC" id="3.1.3.16" evidence="1"/>
<feature type="domain" description="PPM-type phosphatase" evidence="2">
    <location>
        <begin position="19"/>
        <end position="262"/>
    </location>
</feature>
<comment type="caution">
    <text evidence="3">The sequence shown here is derived from an EMBL/GenBank/DDBJ whole genome shotgun (WGS) entry which is preliminary data.</text>
</comment>
<proteinExistence type="inferred from homology"/>
<evidence type="ECO:0000313" key="3">
    <source>
        <dbReference type="EMBL" id="KAK8886089.1"/>
    </source>
</evidence>
<keyword evidence="1" id="KW-0464">Manganese</keyword>
<dbReference type="PANTHER" id="PTHR12320">
    <property type="entry name" value="PROTEIN PHOSPHATASE 2C"/>
    <property type="match status" value="1"/>
</dbReference>
<keyword evidence="1" id="KW-0904">Protein phosphatase</keyword>
<evidence type="ECO:0000313" key="4">
    <source>
        <dbReference type="Proteomes" id="UP001470230"/>
    </source>
</evidence>
<evidence type="ECO:0000256" key="1">
    <source>
        <dbReference type="RuleBase" id="RU366020"/>
    </source>
</evidence>
<dbReference type="InterPro" id="IPR039123">
    <property type="entry name" value="PPTC7"/>
</dbReference>
<keyword evidence="1" id="KW-0460">Magnesium</keyword>
<dbReference type="SUPFAM" id="SSF81606">
    <property type="entry name" value="PP2C-like"/>
    <property type="match status" value="1"/>
</dbReference>
<dbReference type="Proteomes" id="UP001470230">
    <property type="component" value="Unassembled WGS sequence"/>
</dbReference>
<dbReference type="InterPro" id="IPR036457">
    <property type="entry name" value="PPM-type-like_dom_sf"/>
</dbReference>
<dbReference type="SMART" id="SM00331">
    <property type="entry name" value="PP2C_SIG"/>
    <property type="match status" value="1"/>
</dbReference>
<dbReference type="SMART" id="SM00332">
    <property type="entry name" value="PP2Cc"/>
    <property type="match status" value="1"/>
</dbReference>
<evidence type="ECO:0000259" key="2">
    <source>
        <dbReference type="PROSITE" id="PS51746"/>
    </source>
</evidence>
<reference evidence="3 4" key="1">
    <citation type="submission" date="2024-04" db="EMBL/GenBank/DDBJ databases">
        <title>Tritrichomonas musculus Genome.</title>
        <authorList>
            <person name="Alves-Ferreira E."/>
            <person name="Grigg M."/>
            <person name="Lorenzi H."/>
            <person name="Galac M."/>
        </authorList>
    </citation>
    <scope>NUCLEOTIDE SEQUENCE [LARGE SCALE GENOMIC DNA]</scope>
    <source>
        <strain evidence="3 4">EAF2021</strain>
    </source>
</reference>
<accession>A0ABR2K4V7</accession>
<dbReference type="Gene3D" id="3.60.40.10">
    <property type="entry name" value="PPM-type phosphatase domain"/>
    <property type="match status" value="2"/>
</dbReference>
<keyword evidence="4" id="KW-1185">Reference proteome</keyword>
<keyword evidence="1" id="KW-0479">Metal-binding</keyword>
<dbReference type="PROSITE" id="PS51746">
    <property type="entry name" value="PPM_2"/>
    <property type="match status" value="1"/>
</dbReference>
<dbReference type="InterPro" id="IPR001932">
    <property type="entry name" value="PPM-type_phosphatase-like_dom"/>
</dbReference>
<comment type="cofactor">
    <cofactor evidence="1">
        <name>Mg(2+)</name>
        <dbReference type="ChEBI" id="CHEBI:18420"/>
    </cofactor>
</comment>
<dbReference type="EMBL" id="JAPFFF010000007">
    <property type="protein sequence ID" value="KAK8886089.1"/>
    <property type="molecule type" value="Genomic_DNA"/>
</dbReference>
<sequence length="270" mass="29809">MLSNFHKKASSNFCRFFKIISKACLIPHPAKAHFGGEDYYFISKNNTTIGVADGVGGWSDIPGSNSSKYSRDIMNFCNKYSDITNPLIILQAAYNDLDFSVPGSTTALVAQICDNSKLHICNVGDSALGIFRNGKLVFQTQDTVHGFNFPFQLGFRKIDKPSDGTYDIFPIQEGDIIISGTDGLWDNMWNTDIERAISETLNKTLTKSKIMQILADSLAKTSNKNGKDQSFNSPFADACSKKYGQKYLGGKLDDVTVIASYVVDDNKVKE</sequence>